<feature type="transmembrane region" description="Helical" evidence="5">
    <location>
        <begin position="151"/>
        <end position="171"/>
    </location>
</feature>
<evidence type="ECO:0000256" key="4">
    <source>
        <dbReference type="ARBA" id="ARBA00023136"/>
    </source>
</evidence>
<dbReference type="PROSITE" id="PS50850">
    <property type="entry name" value="MFS"/>
    <property type="match status" value="1"/>
</dbReference>
<feature type="transmembrane region" description="Helical" evidence="5">
    <location>
        <begin position="258"/>
        <end position="277"/>
    </location>
</feature>
<dbReference type="PANTHER" id="PTHR23501:SF43">
    <property type="entry name" value="MULTIDRUG TRANSPORTER, PUTATIVE (AFU_ORTHOLOGUE AFUA_6G03040)-RELATED"/>
    <property type="match status" value="1"/>
</dbReference>
<dbReference type="GO" id="GO:0022857">
    <property type="term" value="F:transmembrane transporter activity"/>
    <property type="evidence" value="ECO:0007669"/>
    <property type="project" value="InterPro"/>
</dbReference>
<evidence type="ECO:0000313" key="7">
    <source>
        <dbReference type="EMBL" id="PON21269.1"/>
    </source>
</evidence>
<dbReference type="Pfam" id="PF07690">
    <property type="entry name" value="MFS_1"/>
    <property type="match status" value="2"/>
</dbReference>
<dbReference type="GeneID" id="29990155"/>
<dbReference type="Proteomes" id="UP000054821">
    <property type="component" value="Unassembled WGS sequence"/>
</dbReference>
<feature type="transmembrane region" description="Helical" evidence="5">
    <location>
        <begin position="125"/>
        <end position="145"/>
    </location>
</feature>
<keyword evidence="8" id="KW-1185">Reference proteome</keyword>
<comment type="caution">
    <text evidence="7">The sequence shown here is derived from an EMBL/GenBank/DDBJ whole genome shotgun (WGS) entry which is preliminary data.</text>
</comment>
<name>A0A2P4ZAE3_9HYPO</name>
<dbReference type="InterPro" id="IPR036259">
    <property type="entry name" value="MFS_trans_sf"/>
</dbReference>
<dbReference type="InterPro" id="IPR011701">
    <property type="entry name" value="MFS"/>
</dbReference>
<dbReference type="Gene3D" id="1.20.1250.20">
    <property type="entry name" value="MFS general substrate transporter like domains"/>
    <property type="match status" value="2"/>
</dbReference>
<feature type="transmembrane region" description="Helical" evidence="5">
    <location>
        <begin position="58"/>
        <end position="83"/>
    </location>
</feature>
<feature type="transmembrane region" description="Helical" evidence="5">
    <location>
        <begin position="473"/>
        <end position="492"/>
    </location>
</feature>
<evidence type="ECO:0000259" key="6">
    <source>
        <dbReference type="PROSITE" id="PS50850"/>
    </source>
</evidence>
<dbReference type="EMBL" id="JPDN02000052">
    <property type="protein sequence ID" value="PON21269.1"/>
    <property type="molecule type" value="Genomic_DNA"/>
</dbReference>
<dbReference type="STRING" id="398673.A0A2P4ZAE3"/>
<feature type="transmembrane region" description="Helical" evidence="5">
    <location>
        <begin position="368"/>
        <end position="388"/>
    </location>
</feature>
<feature type="transmembrane region" description="Helical" evidence="5">
    <location>
        <begin position="214"/>
        <end position="238"/>
    </location>
</feature>
<dbReference type="RefSeq" id="XP_024404602.1">
    <property type="nucleotide sequence ID" value="XM_024550653.1"/>
</dbReference>
<dbReference type="GO" id="GO:0005886">
    <property type="term" value="C:plasma membrane"/>
    <property type="evidence" value="ECO:0007669"/>
    <property type="project" value="TreeGrafter"/>
</dbReference>
<evidence type="ECO:0000313" key="8">
    <source>
        <dbReference type="Proteomes" id="UP000054821"/>
    </source>
</evidence>
<feature type="transmembrane region" description="Helical" evidence="5">
    <location>
        <begin position="95"/>
        <end position="113"/>
    </location>
</feature>
<dbReference type="SUPFAM" id="SSF103473">
    <property type="entry name" value="MFS general substrate transporter"/>
    <property type="match status" value="2"/>
</dbReference>
<feature type="transmembrane region" description="Helical" evidence="5">
    <location>
        <begin position="183"/>
        <end position="202"/>
    </location>
</feature>
<protein>
    <recommendedName>
        <fullName evidence="6">Major facilitator superfamily (MFS) profile domain-containing protein</fullName>
    </recommendedName>
</protein>
<evidence type="ECO:0000256" key="1">
    <source>
        <dbReference type="ARBA" id="ARBA00004141"/>
    </source>
</evidence>
<accession>A0A2P4ZAE3</accession>
<feature type="transmembrane region" description="Helical" evidence="5">
    <location>
        <begin position="431"/>
        <end position="452"/>
    </location>
</feature>
<proteinExistence type="predicted"/>
<keyword evidence="4 5" id="KW-0472">Membrane</keyword>
<feature type="domain" description="Major facilitator superfamily (MFS) profile" evidence="6">
    <location>
        <begin position="61"/>
        <end position="552"/>
    </location>
</feature>
<dbReference type="InterPro" id="IPR020846">
    <property type="entry name" value="MFS_dom"/>
</dbReference>
<sequence length="593" mass="65210">MSASPGTTQAHTKDESPEYVRRSRILQTMNGIEQDLALLEAHRQGPEPPETSMSMKRFWLICFGVCPGLLLSIMDTSVLAASLYRIGVEFQEHSLINWVVLAYTLGYIGFIVSSTALSDVIGQRYALMFSYSLFLTFSAACGFAQDMDQLILFRAFQGMGGSGLYALPILILTQNSPPQMRQYIGSIIGVTIAAAGVLGPVIGGLLTQYLDWRWIFFIKSVTTIPICSIGMIIFFFSWPHKLQMGYTQLRQLRSWKQFDIIGAILGIAASVLVVFALENAGESEAWGAIKFILPLILGLLSWIMLFLWSYFSDKRLSQNIVSIFPMTLLRNRRYTRTILAAVFAGCPYLLLIYSIPMRMQVFSGKSPFVAGLSLLPMLGTVALGSIISGKMNASANHLDLISTMRSGTMFMACGCSWLSAVKGSKDDATTLGLLTLVGFGFGLCTSAATNMISLEVPIQHRASAHGILAQARILGGSFGIAIWTVCLHHFVINRLADILPADEFASFDGDMTNFTGDTLEAMRSAFIAAFDLGLELAMAGCFIAYFSTFFGYRFTWRGIKCPVEEEPLELLEAKVTRTRARVDALLRAAQLDN</sequence>
<organism evidence="7 8">
    <name type="scientific">Trichoderma gamsii</name>
    <dbReference type="NCBI Taxonomy" id="398673"/>
    <lineage>
        <taxon>Eukaryota</taxon>
        <taxon>Fungi</taxon>
        <taxon>Dikarya</taxon>
        <taxon>Ascomycota</taxon>
        <taxon>Pezizomycotina</taxon>
        <taxon>Sordariomycetes</taxon>
        <taxon>Hypocreomycetidae</taxon>
        <taxon>Hypocreales</taxon>
        <taxon>Hypocreaceae</taxon>
        <taxon>Trichoderma</taxon>
    </lineage>
</organism>
<comment type="subcellular location">
    <subcellularLocation>
        <location evidence="1">Membrane</location>
        <topology evidence="1">Multi-pass membrane protein</topology>
    </subcellularLocation>
</comment>
<feature type="transmembrane region" description="Helical" evidence="5">
    <location>
        <begin position="338"/>
        <end position="356"/>
    </location>
</feature>
<reference evidence="7 8" key="1">
    <citation type="journal article" date="2016" name="Genome Announc.">
        <title>Draft Whole-Genome Sequence of Trichoderma gamsii T6085, a Promising Biocontrol Agent of Fusarium Head Blight on Wheat.</title>
        <authorList>
            <person name="Baroncelli R."/>
            <person name="Zapparata A."/>
            <person name="Piaggeschi G."/>
            <person name="Sarrocco S."/>
            <person name="Vannacci G."/>
        </authorList>
    </citation>
    <scope>NUCLEOTIDE SEQUENCE [LARGE SCALE GENOMIC DNA]</scope>
    <source>
        <strain evidence="7 8">T6085</strain>
    </source>
</reference>
<feature type="transmembrane region" description="Helical" evidence="5">
    <location>
        <begin position="525"/>
        <end position="550"/>
    </location>
</feature>
<evidence type="ECO:0000256" key="2">
    <source>
        <dbReference type="ARBA" id="ARBA00022692"/>
    </source>
</evidence>
<dbReference type="PANTHER" id="PTHR23501">
    <property type="entry name" value="MAJOR FACILITATOR SUPERFAMILY"/>
    <property type="match status" value="1"/>
</dbReference>
<feature type="transmembrane region" description="Helical" evidence="5">
    <location>
        <begin position="400"/>
        <end position="419"/>
    </location>
</feature>
<evidence type="ECO:0000256" key="3">
    <source>
        <dbReference type="ARBA" id="ARBA00022989"/>
    </source>
</evidence>
<dbReference type="CDD" id="cd17321">
    <property type="entry name" value="MFS_MMR_MDR_like"/>
    <property type="match status" value="1"/>
</dbReference>
<gene>
    <name evidence="7" type="ORF">TGAM01_v209860</name>
</gene>
<keyword evidence="3 5" id="KW-1133">Transmembrane helix</keyword>
<keyword evidence="2 5" id="KW-0812">Transmembrane</keyword>
<evidence type="ECO:0000256" key="5">
    <source>
        <dbReference type="SAM" id="Phobius"/>
    </source>
</evidence>
<dbReference type="AlphaFoldDB" id="A0A2P4ZAE3"/>
<feature type="transmembrane region" description="Helical" evidence="5">
    <location>
        <begin position="289"/>
        <end position="311"/>
    </location>
</feature>